<evidence type="ECO:0000313" key="3">
    <source>
        <dbReference type="Proteomes" id="UP000186594"/>
    </source>
</evidence>
<keyword evidence="2" id="KW-0808">Transferase</keyword>
<gene>
    <name evidence="2" type="ORF">NEOLI_002308</name>
</gene>
<organism evidence="2 3">
    <name type="scientific">Neolecta irregularis (strain DAH-3)</name>
    <dbReference type="NCBI Taxonomy" id="1198029"/>
    <lineage>
        <taxon>Eukaryota</taxon>
        <taxon>Fungi</taxon>
        <taxon>Dikarya</taxon>
        <taxon>Ascomycota</taxon>
        <taxon>Taphrinomycotina</taxon>
        <taxon>Neolectales</taxon>
        <taxon>Neolectaceae</taxon>
        <taxon>Neolecta</taxon>
    </lineage>
</organism>
<dbReference type="GO" id="GO:0004143">
    <property type="term" value="F:ATP-dependent diacylglycerol kinase activity"/>
    <property type="evidence" value="ECO:0007669"/>
    <property type="project" value="InterPro"/>
</dbReference>
<dbReference type="EMBL" id="LXFE01000641">
    <property type="protein sequence ID" value="OLL24753.1"/>
    <property type="molecule type" value="Genomic_DNA"/>
</dbReference>
<reference evidence="2 3" key="1">
    <citation type="submission" date="2016-04" db="EMBL/GenBank/DDBJ databases">
        <title>Evolutionary innovation and constraint leading to complex multicellularity in the Ascomycota.</title>
        <authorList>
            <person name="Cisse O."/>
            <person name="Nguyen A."/>
            <person name="Hewitt D.A."/>
            <person name="Jedd G."/>
            <person name="Stajich J.E."/>
        </authorList>
    </citation>
    <scope>NUCLEOTIDE SEQUENCE [LARGE SCALE GENOMIC DNA]</scope>
    <source>
        <strain evidence="2 3">DAH-3</strain>
    </source>
</reference>
<keyword evidence="1" id="KW-0472">Membrane</keyword>
<keyword evidence="1" id="KW-0812">Transmembrane</keyword>
<dbReference type="AlphaFoldDB" id="A0A1U7LQ92"/>
<dbReference type="Proteomes" id="UP000186594">
    <property type="component" value="Unassembled WGS sequence"/>
</dbReference>
<protein>
    <submittedName>
        <fullName evidence="2">CTP-dependent diacylglycerol kinase 1</fullName>
    </submittedName>
</protein>
<feature type="transmembrane region" description="Helical" evidence="1">
    <location>
        <begin position="135"/>
        <end position="156"/>
    </location>
</feature>
<feature type="transmembrane region" description="Helical" evidence="1">
    <location>
        <begin position="235"/>
        <end position="256"/>
    </location>
</feature>
<feature type="non-terminal residue" evidence="2">
    <location>
        <position position="1"/>
    </location>
</feature>
<dbReference type="OMA" id="TKHEVPR"/>
<dbReference type="PANTHER" id="PTHR31303">
    <property type="entry name" value="CTP-DEPENDENT DIACYLGLYCEROL KINASE 1"/>
    <property type="match status" value="1"/>
</dbReference>
<evidence type="ECO:0000313" key="2">
    <source>
        <dbReference type="EMBL" id="OLL24753.1"/>
    </source>
</evidence>
<feature type="transmembrane region" description="Helical" evidence="1">
    <location>
        <begin position="177"/>
        <end position="196"/>
    </location>
</feature>
<evidence type="ECO:0000256" key="1">
    <source>
        <dbReference type="SAM" id="Phobius"/>
    </source>
</evidence>
<comment type="caution">
    <text evidence="2">The sequence shown here is derived from an EMBL/GenBank/DDBJ whole genome shotgun (WGS) entry which is preliminary data.</text>
</comment>
<accession>A0A1U7LQ92</accession>
<dbReference type="InterPro" id="IPR037997">
    <property type="entry name" value="Dgk1-like"/>
</dbReference>
<sequence>VFSPPVDWSTVISTPTFRTQPPLHLITCISWSPVISFWKNRYYMTDSTDHYTSTKLTWRPISSVNNLDAHPDSYPPHRKEDSSPRIMNEACKETRKMTLWEKIYKKYEFPRKFLHVSVGFLTLYLDYIGMRPSQITPLLIAIFIPVFFADLIRFKSRRFNRLYQHVLGFLMRDDEKLGWNGTLSYIIGLWTVLSFFPRDIAIVSILLLSWCDTAASTLGRKFGRNGPFLRKGKSLVGSLSAVVIGCAAAYLYWVIIAVDESTTWNRFQSHLSVVQLCSITGLIAGISEAVDIYKLDDNVVLPIVSASLLWLILDVCGLGK</sequence>
<keyword evidence="2" id="KW-0418">Kinase</keyword>
<keyword evidence="1" id="KW-1133">Transmembrane helix</keyword>
<dbReference type="PANTHER" id="PTHR31303:SF1">
    <property type="entry name" value="CTP-DEPENDENT DIACYLGLYCEROL KINASE 1"/>
    <property type="match status" value="1"/>
</dbReference>
<dbReference type="OrthoDB" id="5673at2759"/>
<name>A0A1U7LQ92_NEOID</name>
<feature type="transmembrane region" description="Helical" evidence="1">
    <location>
        <begin position="202"/>
        <end position="223"/>
    </location>
</feature>
<proteinExistence type="predicted"/>
<keyword evidence="3" id="KW-1185">Reference proteome</keyword>
<feature type="transmembrane region" description="Helical" evidence="1">
    <location>
        <begin position="113"/>
        <end position="129"/>
    </location>
</feature>
<dbReference type="GO" id="GO:0005789">
    <property type="term" value="C:endoplasmic reticulum membrane"/>
    <property type="evidence" value="ECO:0007669"/>
    <property type="project" value="TreeGrafter"/>
</dbReference>
<dbReference type="GO" id="GO:0006654">
    <property type="term" value="P:phosphatidic acid biosynthetic process"/>
    <property type="evidence" value="ECO:0007669"/>
    <property type="project" value="TreeGrafter"/>
</dbReference>
<feature type="transmembrane region" description="Helical" evidence="1">
    <location>
        <begin position="299"/>
        <end position="319"/>
    </location>
</feature>
<dbReference type="STRING" id="1198029.A0A1U7LQ92"/>